<sequence length="514" mass="54769">MPIYRKVTDLPFAREDVTAWLARPGALTRLFPPFAGRVVAEPDGIDVGAQARLKVFPPGRFGLGVTSAYGLARTLLPLPVPGFLAPEVAWLARHSAYEPGEVMADEAVSGPFSFWLHSREFTDATEDAGGAADPASGPASRMVDHVEYELPRLARPAEPQLESVMTAEFVRQFGFRERQLLGDLTFHRAHGRLPSQLRAEGGGDQRTPTVAVTGASGMIGTQVCALLGGAGCRVIRLVRRPARGPGEISWDPYAGELDVEALRDVDVVVNLAGHPLAGRFTVQHKRAVISSRVLGTRLLATRLAELAGDGRQRALINGSAIGFYGAAPDAQHPQSADGRLRESDPRGEGFLAEVCAAWESETRPASQAGVRVAMPRVGIVQSPSGGALQQLLPLMVAGVGGPLGSTQTQSWISLDDVAGLIAHLVLDADADGPVNAVAPEPVTAREHARTLGQVLHRPTAIPVPALGPQALLGREGSREIVQADQDVSAERAEELGYDFRHRTLETALRHMLGY</sequence>
<dbReference type="InterPro" id="IPR036291">
    <property type="entry name" value="NAD(P)-bd_dom_sf"/>
</dbReference>
<dbReference type="PANTHER" id="PTHR11092">
    <property type="entry name" value="SUGAR NUCLEOTIDE EPIMERASE RELATED"/>
    <property type="match status" value="1"/>
</dbReference>
<name>A0A3N2BAF1_9MICO</name>
<keyword evidence="5" id="KW-1185">Reference proteome</keyword>
<dbReference type="InterPro" id="IPR001509">
    <property type="entry name" value="Epimerase_deHydtase"/>
</dbReference>
<organism evidence="4 5">
    <name type="scientific">Bogoriella caseilytica</name>
    <dbReference type="NCBI Taxonomy" id="56055"/>
    <lineage>
        <taxon>Bacteria</taxon>
        <taxon>Bacillati</taxon>
        <taxon>Actinomycetota</taxon>
        <taxon>Actinomycetes</taxon>
        <taxon>Micrococcales</taxon>
        <taxon>Bogoriellaceae</taxon>
        <taxon>Bogoriella</taxon>
    </lineage>
</organism>
<comment type="similarity">
    <text evidence="1">Belongs to the NAD(P)-dependent epimerase/dehydratase family. SDR39U1 subfamily.</text>
</comment>
<gene>
    <name evidence="4" type="ORF">EDD31_0596</name>
</gene>
<feature type="domain" description="NAD-dependent epimerase/dehydratase" evidence="2">
    <location>
        <begin position="210"/>
        <end position="428"/>
    </location>
</feature>
<evidence type="ECO:0000259" key="3">
    <source>
        <dbReference type="Pfam" id="PF08338"/>
    </source>
</evidence>
<feature type="domain" description="DUF1731" evidence="3">
    <location>
        <begin position="463"/>
        <end position="510"/>
    </location>
</feature>
<protein>
    <recommendedName>
        <fullName evidence="6">TIGR01777 family protein</fullName>
    </recommendedName>
</protein>
<dbReference type="InterPro" id="IPR013549">
    <property type="entry name" value="DUF1731"/>
</dbReference>
<dbReference type="AlphaFoldDB" id="A0A3N2BAF1"/>
<dbReference type="Gene3D" id="3.30.530.20">
    <property type="match status" value="1"/>
</dbReference>
<reference evidence="4 5" key="1">
    <citation type="submission" date="2018-11" db="EMBL/GenBank/DDBJ databases">
        <title>Sequencing the genomes of 1000 actinobacteria strains.</title>
        <authorList>
            <person name="Klenk H.-P."/>
        </authorList>
    </citation>
    <scope>NUCLEOTIDE SEQUENCE [LARGE SCALE GENOMIC DNA]</scope>
    <source>
        <strain evidence="4 5">DSM 11294</strain>
    </source>
</reference>
<dbReference type="RefSeq" id="WP_123302841.1">
    <property type="nucleotide sequence ID" value="NZ_RKHK01000001.1"/>
</dbReference>
<dbReference type="NCBIfam" id="TIGR01777">
    <property type="entry name" value="yfcH"/>
    <property type="match status" value="1"/>
</dbReference>
<proteinExistence type="inferred from homology"/>
<comment type="caution">
    <text evidence="4">The sequence shown here is derived from an EMBL/GenBank/DDBJ whole genome shotgun (WGS) entry which is preliminary data.</text>
</comment>
<evidence type="ECO:0008006" key="6">
    <source>
        <dbReference type="Google" id="ProtNLM"/>
    </source>
</evidence>
<dbReference type="Pfam" id="PF08338">
    <property type="entry name" value="DUF1731"/>
    <property type="match status" value="1"/>
</dbReference>
<dbReference type="SUPFAM" id="SSF51735">
    <property type="entry name" value="NAD(P)-binding Rossmann-fold domains"/>
    <property type="match status" value="1"/>
</dbReference>
<dbReference type="Gene3D" id="3.40.50.720">
    <property type="entry name" value="NAD(P)-binding Rossmann-like Domain"/>
    <property type="match status" value="1"/>
</dbReference>
<evidence type="ECO:0000259" key="2">
    <source>
        <dbReference type="Pfam" id="PF01370"/>
    </source>
</evidence>
<dbReference type="Pfam" id="PF01370">
    <property type="entry name" value="Epimerase"/>
    <property type="match status" value="1"/>
</dbReference>
<evidence type="ECO:0000256" key="1">
    <source>
        <dbReference type="ARBA" id="ARBA00009353"/>
    </source>
</evidence>
<evidence type="ECO:0000313" key="5">
    <source>
        <dbReference type="Proteomes" id="UP000280668"/>
    </source>
</evidence>
<dbReference type="PANTHER" id="PTHR11092:SF0">
    <property type="entry name" value="EPIMERASE FAMILY PROTEIN SDR39U1"/>
    <property type="match status" value="1"/>
</dbReference>
<dbReference type="EMBL" id="RKHK01000001">
    <property type="protein sequence ID" value="ROR72246.1"/>
    <property type="molecule type" value="Genomic_DNA"/>
</dbReference>
<dbReference type="InterPro" id="IPR023393">
    <property type="entry name" value="START-like_dom_sf"/>
</dbReference>
<dbReference type="InterPro" id="IPR010099">
    <property type="entry name" value="SDR39U1"/>
</dbReference>
<dbReference type="OrthoDB" id="9801773at2"/>
<dbReference type="SUPFAM" id="SSF55961">
    <property type="entry name" value="Bet v1-like"/>
    <property type="match status" value="1"/>
</dbReference>
<evidence type="ECO:0000313" key="4">
    <source>
        <dbReference type="EMBL" id="ROR72246.1"/>
    </source>
</evidence>
<dbReference type="Proteomes" id="UP000280668">
    <property type="component" value="Unassembled WGS sequence"/>
</dbReference>
<accession>A0A3N2BAF1</accession>